<dbReference type="VEuPathDB" id="FungiDB:F503_00016"/>
<dbReference type="Proteomes" id="UP000016923">
    <property type="component" value="Unassembled WGS sequence"/>
</dbReference>
<dbReference type="InterPro" id="IPR050327">
    <property type="entry name" value="Proton-linked_MCT"/>
</dbReference>
<dbReference type="GO" id="GO:0016020">
    <property type="term" value="C:membrane"/>
    <property type="evidence" value="ECO:0007669"/>
    <property type="project" value="UniProtKB-SubCell"/>
</dbReference>
<evidence type="ECO:0000259" key="4">
    <source>
        <dbReference type="PROSITE" id="PS50850"/>
    </source>
</evidence>
<evidence type="ECO:0000256" key="2">
    <source>
        <dbReference type="ARBA" id="ARBA00006727"/>
    </source>
</evidence>
<feature type="transmembrane region" description="Helical" evidence="3">
    <location>
        <begin position="224"/>
        <end position="242"/>
    </location>
</feature>
<comment type="similarity">
    <text evidence="2">Belongs to the major facilitator superfamily. Monocarboxylate porter (TC 2.A.1.13) family.</text>
</comment>
<dbReference type="eggNOG" id="KOG2504">
    <property type="taxonomic scope" value="Eukaryota"/>
</dbReference>
<name>S3BWD7_OPHP1</name>
<reference evidence="5 6" key="1">
    <citation type="journal article" date="2013" name="BMC Genomics">
        <title>The genome and transcriptome of the pine saprophyte Ophiostoma piceae, and a comparison with the bark beetle-associated pine pathogen Grosmannia clavigera.</title>
        <authorList>
            <person name="Haridas S."/>
            <person name="Wang Y."/>
            <person name="Lim L."/>
            <person name="Massoumi Alamouti S."/>
            <person name="Jackman S."/>
            <person name="Docking R."/>
            <person name="Robertson G."/>
            <person name="Birol I."/>
            <person name="Bohlmann J."/>
            <person name="Breuil C."/>
        </authorList>
    </citation>
    <scope>NUCLEOTIDE SEQUENCE [LARGE SCALE GENOMIC DNA]</scope>
    <source>
        <strain evidence="5 6">UAMH 11346</strain>
    </source>
</reference>
<keyword evidence="6" id="KW-1185">Reference proteome</keyword>
<dbReference type="HOGENOM" id="CLU_001265_1_0_1"/>
<proteinExistence type="inferred from homology"/>
<keyword evidence="3" id="KW-0472">Membrane</keyword>
<feature type="transmembrane region" description="Helical" evidence="3">
    <location>
        <begin position="290"/>
        <end position="312"/>
    </location>
</feature>
<dbReference type="AlphaFoldDB" id="S3BWD7"/>
<dbReference type="PROSITE" id="PS50850">
    <property type="entry name" value="MFS"/>
    <property type="match status" value="1"/>
</dbReference>
<dbReference type="InterPro" id="IPR036259">
    <property type="entry name" value="MFS_trans_sf"/>
</dbReference>
<feature type="transmembrane region" description="Helical" evidence="3">
    <location>
        <begin position="92"/>
        <end position="114"/>
    </location>
</feature>
<feature type="transmembrane region" description="Helical" evidence="3">
    <location>
        <begin position="384"/>
        <end position="407"/>
    </location>
</feature>
<evidence type="ECO:0000313" key="5">
    <source>
        <dbReference type="EMBL" id="EPE04862.1"/>
    </source>
</evidence>
<dbReference type="PANTHER" id="PTHR11360">
    <property type="entry name" value="MONOCARBOXYLATE TRANSPORTER"/>
    <property type="match status" value="1"/>
</dbReference>
<comment type="subcellular location">
    <subcellularLocation>
        <location evidence="1">Membrane</location>
        <topology evidence="1">Multi-pass membrane protein</topology>
    </subcellularLocation>
</comment>
<dbReference type="InterPro" id="IPR011701">
    <property type="entry name" value="MFS"/>
</dbReference>
<sequence length="415" mass="44126">MPTYGLMSAWGLFQVYWASHQLRDSPYGSAVPWIGSLFGFLGCLFGLLGGVVLDSGGPWLQRGVLCVSCAVYWAAFLALAWCSTYAQYMACFVVAGIGSAVPTTAAFVVVDQVLTMTPGTPDNNRPNTSCKAYKAVAIGLVSTGAPLGGLLASLSMRALFARHAWQVSMLWLSSMIGILLAVGCLLAGPSMGMRGGARKREKEKKEARVTTGTWDLRHFADHGFLMFTACVFVFEFVLYTQWGSLPFFAASVGVGDVFYIQMTYNLGAIPGRTLPSWLAARTASHKIGGVFDVTLGMTALTILTVFVVWLPFGETSAAALYIVAFLMGVGTGSFVPLSATCLSELCNGRGYGKWLGSCYAVVGFASLIGNPVNQALIKTAGPRFSVAFQGILLALALVLCILVRVSVKRTASAPK</sequence>
<dbReference type="OrthoDB" id="6499973at2759"/>
<feature type="transmembrane region" description="Helical" evidence="3">
    <location>
        <begin position="248"/>
        <end position="269"/>
    </location>
</feature>
<keyword evidence="3" id="KW-1133">Transmembrane helix</keyword>
<accession>S3BWD7</accession>
<feature type="transmembrane region" description="Helical" evidence="3">
    <location>
        <begin position="318"/>
        <end position="342"/>
    </location>
</feature>
<dbReference type="SUPFAM" id="SSF103473">
    <property type="entry name" value="MFS general substrate transporter"/>
    <property type="match status" value="1"/>
</dbReference>
<dbReference type="Pfam" id="PF07690">
    <property type="entry name" value="MFS_1"/>
    <property type="match status" value="1"/>
</dbReference>
<feature type="transmembrane region" description="Helical" evidence="3">
    <location>
        <begin position="135"/>
        <end position="156"/>
    </location>
</feature>
<evidence type="ECO:0000313" key="6">
    <source>
        <dbReference type="Proteomes" id="UP000016923"/>
    </source>
</evidence>
<keyword evidence="3" id="KW-0812">Transmembrane</keyword>
<dbReference type="Gene3D" id="1.20.1250.20">
    <property type="entry name" value="MFS general substrate transporter like domains"/>
    <property type="match status" value="1"/>
</dbReference>
<organism evidence="5 6">
    <name type="scientific">Ophiostoma piceae (strain UAMH 11346)</name>
    <name type="common">Sap stain fungus</name>
    <dbReference type="NCBI Taxonomy" id="1262450"/>
    <lineage>
        <taxon>Eukaryota</taxon>
        <taxon>Fungi</taxon>
        <taxon>Dikarya</taxon>
        <taxon>Ascomycota</taxon>
        <taxon>Pezizomycotina</taxon>
        <taxon>Sordariomycetes</taxon>
        <taxon>Sordariomycetidae</taxon>
        <taxon>Ophiostomatales</taxon>
        <taxon>Ophiostomataceae</taxon>
        <taxon>Ophiostoma</taxon>
    </lineage>
</organism>
<feature type="transmembrane region" description="Helical" evidence="3">
    <location>
        <begin position="354"/>
        <end position="372"/>
    </location>
</feature>
<feature type="transmembrane region" description="Helical" evidence="3">
    <location>
        <begin position="168"/>
        <end position="188"/>
    </location>
</feature>
<feature type="domain" description="Major facilitator superfamily (MFS) profile" evidence="4">
    <location>
        <begin position="1"/>
        <end position="408"/>
    </location>
</feature>
<dbReference type="GO" id="GO:0022857">
    <property type="term" value="F:transmembrane transporter activity"/>
    <property type="evidence" value="ECO:0007669"/>
    <property type="project" value="InterPro"/>
</dbReference>
<dbReference type="InterPro" id="IPR020846">
    <property type="entry name" value="MFS_dom"/>
</dbReference>
<protein>
    <submittedName>
        <fullName evidence="5">Mfs monocarboxylate transporter</fullName>
    </submittedName>
</protein>
<feature type="transmembrane region" description="Helical" evidence="3">
    <location>
        <begin position="30"/>
        <end position="53"/>
    </location>
</feature>
<evidence type="ECO:0000256" key="3">
    <source>
        <dbReference type="SAM" id="Phobius"/>
    </source>
</evidence>
<feature type="transmembrane region" description="Helical" evidence="3">
    <location>
        <begin position="65"/>
        <end position="86"/>
    </location>
</feature>
<gene>
    <name evidence="5" type="ORF">F503_00016</name>
</gene>
<dbReference type="PANTHER" id="PTHR11360:SF230">
    <property type="entry name" value="MONOCARBOXYLATE TRANSPORTER, PUTATIVE (AFU_ORTHOLOGUE AFUA_2G12790)-RELATED"/>
    <property type="match status" value="1"/>
</dbReference>
<evidence type="ECO:0000256" key="1">
    <source>
        <dbReference type="ARBA" id="ARBA00004141"/>
    </source>
</evidence>
<dbReference type="EMBL" id="KE148158">
    <property type="protein sequence ID" value="EPE04862.1"/>
    <property type="molecule type" value="Genomic_DNA"/>
</dbReference>
<dbReference type="OMA" id="TEISWII"/>